<reference evidence="1 2" key="1">
    <citation type="submission" date="2018-11" db="EMBL/GenBank/DDBJ databases">
        <title>Complete genome sequence of Paenibacillus baekrokdamisoli strain KCTC 33723.</title>
        <authorList>
            <person name="Kang S.W."/>
            <person name="Lee K.C."/>
            <person name="Kim K.K."/>
            <person name="Kim J.S."/>
            <person name="Kim D.S."/>
            <person name="Ko S.H."/>
            <person name="Yang S.H."/>
            <person name="Lee J.S."/>
        </authorList>
    </citation>
    <scope>NUCLEOTIDE SEQUENCE [LARGE SCALE GENOMIC DNA]</scope>
    <source>
        <strain evidence="1 2">KCTC 33723</strain>
    </source>
</reference>
<evidence type="ECO:0000313" key="1">
    <source>
        <dbReference type="EMBL" id="BBH18903.1"/>
    </source>
</evidence>
<dbReference type="PRINTS" id="PR00081">
    <property type="entry name" value="GDHRDH"/>
</dbReference>
<dbReference type="KEGG" id="pbk:Back11_02480"/>
<dbReference type="PANTHER" id="PTHR42820">
    <property type="entry name" value="SHORT-CHAIN DEHYDROGENASE REDUCTASE"/>
    <property type="match status" value="1"/>
</dbReference>
<dbReference type="PANTHER" id="PTHR42820:SF1">
    <property type="entry name" value="SHORT-CHAIN DEHYDROGENASE_REDUCTASE FAMILY PROTEIN"/>
    <property type="match status" value="1"/>
</dbReference>
<dbReference type="EMBL" id="AP019308">
    <property type="protein sequence ID" value="BBH18903.1"/>
    <property type="molecule type" value="Genomic_DNA"/>
</dbReference>
<accession>A0A3G9J2I6</accession>
<keyword evidence="2" id="KW-1185">Reference proteome</keyword>
<organism evidence="1 2">
    <name type="scientific">Paenibacillus baekrokdamisoli</name>
    <dbReference type="NCBI Taxonomy" id="1712516"/>
    <lineage>
        <taxon>Bacteria</taxon>
        <taxon>Bacillati</taxon>
        <taxon>Bacillota</taxon>
        <taxon>Bacilli</taxon>
        <taxon>Bacillales</taxon>
        <taxon>Paenibacillaceae</taxon>
        <taxon>Paenibacillus</taxon>
    </lineage>
</organism>
<evidence type="ECO:0000313" key="2">
    <source>
        <dbReference type="Proteomes" id="UP000275368"/>
    </source>
</evidence>
<gene>
    <name evidence="1" type="ORF">Back11_02480</name>
</gene>
<dbReference type="Pfam" id="PF00106">
    <property type="entry name" value="adh_short"/>
    <property type="match status" value="1"/>
</dbReference>
<name>A0A3G9J2I6_9BACL</name>
<protein>
    <submittedName>
        <fullName evidence="1">Uncharacterized protein</fullName>
    </submittedName>
</protein>
<dbReference type="InterPro" id="IPR036291">
    <property type="entry name" value="NAD(P)-bd_dom_sf"/>
</dbReference>
<proteinExistence type="predicted"/>
<dbReference type="SUPFAM" id="SSF51735">
    <property type="entry name" value="NAD(P)-binding Rossmann-fold domains"/>
    <property type="match status" value="1"/>
</dbReference>
<sequence length="96" mass="10440">MSTSNQVAIVTGGASGIGRAISIELASKQVFVVITDIDEVGGEQTVREIEIKGGRAKFVKLDVTDASQVENVIHNVHQEHGKLDYMFNNVGDRDVW</sequence>
<dbReference type="Proteomes" id="UP000275368">
    <property type="component" value="Chromosome"/>
</dbReference>
<dbReference type="AlphaFoldDB" id="A0A3G9J2I6"/>
<dbReference type="Gene3D" id="3.40.50.720">
    <property type="entry name" value="NAD(P)-binding Rossmann-like Domain"/>
    <property type="match status" value="1"/>
</dbReference>
<dbReference type="InterPro" id="IPR002347">
    <property type="entry name" value="SDR_fam"/>
</dbReference>